<dbReference type="SUPFAM" id="SSF56059">
    <property type="entry name" value="Glutathione synthetase ATP-binding domain-like"/>
    <property type="match status" value="1"/>
</dbReference>
<accession>A0A096AHD1</accession>
<dbReference type="Gene3D" id="3.30.470.20">
    <property type="entry name" value="ATP-grasp fold, B domain"/>
    <property type="match status" value="1"/>
</dbReference>
<feature type="domain" description="ATP-grasp" evidence="2">
    <location>
        <begin position="130"/>
        <end position="336"/>
    </location>
</feature>
<dbReference type="GO" id="GO:0005524">
    <property type="term" value="F:ATP binding"/>
    <property type="evidence" value="ECO:0007669"/>
    <property type="project" value="UniProtKB-UniRule"/>
</dbReference>
<gene>
    <name evidence="3" type="ORF">HMPREF2128_05970</name>
</gene>
<dbReference type="AlphaFoldDB" id="A0A096AHD1"/>
<dbReference type="GO" id="GO:0046872">
    <property type="term" value="F:metal ion binding"/>
    <property type="evidence" value="ECO:0007669"/>
    <property type="project" value="InterPro"/>
</dbReference>
<evidence type="ECO:0000256" key="1">
    <source>
        <dbReference type="PROSITE-ProRule" id="PRU00409"/>
    </source>
</evidence>
<comment type="caution">
    <text evidence="3">The sequence shown here is derived from an EMBL/GenBank/DDBJ whole genome shotgun (WGS) entry which is preliminary data.</text>
</comment>
<proteinExistence type="predicted"/>
<evidence type="ECO:0000259" key="2">
    <source>
        <dbReference type="PROSITE" id="PS50975"/>
    </source>
</evidence>
<dbReference type="InterPro" id="IPR011761">
    <property type="entry name" value="ATP-grasp"/>
</dbReference>
<dbReference type="RefSeq" id="WP_035756154.1">
    <property type="nucleotide sequence ID" value="NZ_JRNH01000016.1"/>
</dbReference>
<evidence type="ECO:0000313" key="3">
    <source>
        <dbReference type="EMBL" id="KGF20339.1"/>
    </source>
</evidence>
<organism evidence="3 4">
    <name type="scientific">Pseudoglutamicibacter albus DNF00011</name>
    <dbReference type="NCBI Taxonomy" id="1401063"/>
    <lineage>
        <taxon>Bacteria</taxon>
        <taxon>Bacillati</taxon>
        <taxon>Actinomycetota</taxon>
        <taxon>Actinomycetes</taxon>
        <taxon>Micrococcales</taxon>
        <taxon>Micrococcaceae</taxon>
        <taxon>Pseudoglutamicibacter</taxon>
    </lineage>
</organism>
<reference evidence="3 4" key="1">
    <citation type="submission" date="2014-07" db="EMBL/GenBank/DDBJ databases">
        <authorList>
            <person name="McCorrison J."/>
            <person name="Sanka R."/>
            <person name="Torralba M."/>
            <person name="Gillis M."/>
            <person name="Haft D.H."/>
            <person name="Methe B."/>
            <person name="Sutton G."/>
            <person name="Nelson K.E."/>
        </authorList>
    </citation>
    <scope>NUCLEOTIDE SEQUENCE [LARGE SCALE GENOMIC DNA]</scope>
    <source>
        <strain evidence="3 4">DNF00011</strain>
    </source>
</reference>
<sequence length="434" mass="47968">MTTVSPEQPFVPVLYGGDMGTYAMARAFHENYGVTSVIVTGDPNGSINHSAIVDLRPAGTMKDEARVIQFLLDQGRELSGPNRRPLLLLGSLDLHIGQLVRNREALEEFYTLPYPDEQTITQAANKSEFYAVCEKLGIPHPRTVVIDPRKVASEGAEAAVPEELPEFPLIGKPADSAAWVDASFEGKQKVFRFTDRDAVVTMVGRMAKGGYTQPFILQEMIPGGDENMRLCSMYGAKDASGTLYVANANVVVEEHSPIVEGNSAGIVTTDNPDIVPSVKALVEHYGWTGWAMVDAKLDPRDGVVKLFEMNPRLGRNHYYMQAAGLAASRVYVQEWLDANEFGLSDGTPVVSDADSRVEGGTRVLTREHLYTVLPLWLLKKYAKGTSGAQAKELIKARKVTNPLFHKAERHPRRWLYIAMAMVNYVKKFRDFPPA</sequence>
<dbReference type="Proteomes" id="UP000053528">
    <property type="component" value="Unassembled WGS sequence"/>
</dbReference>
<dbReference type="PROSITE" id="PS50975">
    <property type="entry name" value="ATP_GRASP"/>
    <property type="match status" value="1"/>
</dbReference>
<keyword evidence="1" id="KW-0547">Nucleotide-binding</keyword>
<protein>
    <recommendedName>
        <fullName evidence="2">ATP-grasp domain-containing protein</fullName>
    </recommendedName>
</protein>
<name>A0A096AHD1_9MICC</name>
<dbReference type="EMBL" id="JRNH01000016">
    <property type="protein sequence ID" value="KGF20339.1"/>
    <property type="molecule type" value="Genomic_DNA"/>
</dbReference>
<evidence type="ECO:0000313" key="4">
    <source>
        <dbReference type="Proteomes" id="UP000053528"/>
    </source>
</evidence>
<keyword evidence="1" id="KW-0067">ATP-binding</keyword>